<gene>
    <name evidence="1" type="ORF">PsorP6_004926</name>
</gene>
<evidence type="ECO:0000313" key="1">
    <source>
        <dbReference type="EMBL" id="KAI9914120.1"/>
    </source>
</evidence>
<dbReference type="Proteomes" id="UP001163321">
    <property type="component" value="Chromosome 4"/>
</dbReference>
<proteinExistence type="predicted"/>
<accession>A0ACC0W7L8</accession>
<protein>
    <submittedName>
        <fullName evidence="1">Uncharacterized protein</fullName>
    </submittedName>
</protein>
<reference evidence="1 2" key="1">
    <citation type="journal article" date="2022" name="bioRxiv">
        <title>The genome of the oomycete Peronosclerospora sorghi, a cosmopolitan pathogen of maize and sorghum, is inflated with dispersed pseudogenes.</title>
        <authorList>
            <person name="Fletcher K."/>
            <person name="Martin F."/>
            <person name="Isakeit T."/>
            <person name="Cavanaugh K."/>
            <person name="Magill C."/>
            <person name="Michelmore R."/>
        </authorList>
    </citation>
    <scope>NUCLEOTIDE SEQUENCE [LARGE SCALE GENOMIC DNA]</scope>
    <source>
        <strain evidence="1">P6</strain>
    </source>
</reference>
<dbReference type="EMBL" id="CM047583">
    <property type="protein sequence ID" value="KAI9914120.1"/>
    <property type="molecule type" value="Genomic_DNA"/>
</dbReference>
<name>A0ACC0W7L8_9STRA</name>
<keyword evidence="2" id="KW-1185">Reference proteome</keyword>
<sequence>MVKQMWKQMGELNFEKHLQAITLGQDEGRCAGGVAVVPDWVPTYVHYKKRQRSDGAATTASASRTAIQRAAAQPTMRQFLQQKVTSAQKYLFQQELAMHFFPYRHFLPKG</sequence>
<evidence type="ECO:0000313" key="2">
    <source>
        <dbReference type="Proteomes" id="UP001163321"/>
    </source>
</evidence>
<organism evidence="1 2">
    <name type="scientific">Peronosclerospora sorghi</name>
    <dbReference type="NCBI Taxonomy" id="230839"/>
    <lineage>
        <taxon>Eukaryota</taxon>
        <taxon>Sar</taxon>
        <taxon>Stramenopiles</taxon>
        <taxon>Oomycota</taxon>
        <taxon>Peronosporomycetes</taxon>
        <taxon>Peronosporales</taxon>
        <taxon>Peronosporaceae</taxon>
        <taxon>Peronosclerospora</taxon>
    </lineage>
</organism>
<comment type="caution">
    <text evidence="1">The sequence shown here is derived from an EMBL/GenBank/DDBJ whole genome shotgun (WGS) entry which is preliminary data.</text>
</comment>